<sequence>SARKSLASRIYNTYLSKNAPMPVRWGSPSGIRKILKAITSGVENPTATLFDDAAFIALCTLEEVYNGTFVASGDDQASAGADPVLAKDSFATSAFGQAMRNDLRGTRHLTTIQFDRAAQRITDMPPSIFDRVETWEKFMMSLEAMGVDCESLPRSMTFLDARRPLNGSDMSEDGGAIATPTSASKQEIWKKPSVGVHPLYLTNRAQPTHQPNFGSGDISHTFVHYTNDDLKFCEYCFRDVAFEKGSEDGNAAYRCETCGYVCHKNCRNSSHVTCVQPSAVLEVNMGSEGVYEKMRRASERMAAIQREVDIEMKIRDGLDNLHRAKTERTGSAQSTPPTLHTRLTTALKTTKTKRTNLAVETDISGQVERSNKKLEVLEKELQRCRLQLTALAVVSPEEDSKISRPVAKVSQSSCFCTMEEDLAAPDLGNGEVIRVVTLDSMMKAQSTKAFFINEEHTAKHLIGLALEKFLLPGTLDEYILGYKTEQGGESTAREYGSSNDAAQERRIRLHLIRCVFALSEDVPLRGEDCPLRLDSSLQGKQRDVLAEICDTEINYSDDLKNIITVFMRPLVASAALTEQRAADIFGNIKQLSEIHARITSRIKDCREDSSTASSIADIIDIYVDQIDEFSKYESYCGNQHSARRELNKMKQDPMLAKLLTQCETNASLNKLTLADLLVKPMHRITRYPILFKRLLSNTVKDSPDYGKVNNLINLIEDRVADINEVVRRREAAYRINSIDEGLDFNGICERFKLANNRRELISEKTFTYHKKNSTGTVEVIVFVFTDLILITRLKKVDGFILFKAPVPLEAVVLLEKPDAPGMKNVFQIIHLQQEIHTLQSMSTYDKNAWLQETEGLRSSFCLIYSTYERTTLRETASGYQIRRGQPSEMGSETGIDS</sequence>
<dbReference type="InterPro" id="IPR051480">
    <property type="entry name" value="Endocytic_GEF_Adapter"/>
</dbReference>
<dbReference type="Gene3D" id="3.30.60.20">
    <property type="match status" value="1"/>
</dbReference>
<dbReference type="GO" id="GO:0005085">
    <property type="term" value="F:guanyl-nucleotide exchange factor activity"/>
    <property type="evidence" value="ECO:0007669"/>
    <property type="project" value="InterPro"/>
</dbReference>
<evidence type="ECO:0008006" key="9">
    <source>
        <dbReference type="Google" id="ProtNLM"/>
    </source>
</evidence>
<dbReference type="PROSITE" id="PS50010">
    <property type="entry name" value="DH_2"/>
    <property type="match status" value="1"/>
</dbReference>
<evidence type="ECO:0000313" key="7">
    <source>
        <dbReference type="EMBL" id="RKO93640.1"/>
    </source>
</evidence>
<dbReference type="Pfam" id="PF00621">
    <property type="entry name" value="RhoGEF"/>
    <property type="match status" value="1"/>
</dbReference>
<dbReference type="SMART" id="SM00325">
    <property type="entry name" value="RhoGEF"/>
    <property type="match status" value="1"/>
</dbReference>
<evidence type="ECO:0000313" key="8">
    <source>
        <dbReference type="Proteomes" id="UP000269721"/>
    </source>
</evidence>
<keyword evidence="2" id="KW-0963">Cytoplasm</keyword>
<feature type="non-terminal residue" evidence="7">
    <location>
        <position position="897"/>
    </location>
</feature>
<organism evidence="7 8">
    <name type="scientific">Blyttiomyces helicus</name>
    <dbReference type="NCBI Taxonomy" id="388810"/>
    <lineage>
        <taxon>Eukaryota</taxon>
        <taxon>Fungi</taxon>
        <taxon>Fungi incertae sedis</taxon>
        <taxon>Chytridiomycota</taxon>
        <taxon>Chytridiomycota incertae sedis</taxon>
        <taxon>Chytridiomycetes</taxon>
        <taxon>Chytridiomycetes incertae sedis</taxon>
        <taxon>Blyttiomyces</taxon>
    </lineage>
</organism>
<comment type="subcellular location">
    <subcellularLocation>
        <location evidence="1">Cytoplasm</location>
    </subcellularLocation>
</comment>
<evidence type="ECO:0000259" key="5">
    <source>
        <dbReference type="PROSITE" id="PS50010"/>
    </source>
</evidence>
<dbReference type="SUPFAM" id="SSF48097">
    <property type="entry name" value="Regulator of G-protein signaling, RGS"/>
    <property type="match status" value="1"/>
</dbReference>
<protein>
    <recommendedName>
        <fullName evidence="9">Dbl homology domain-containing protein</fullName>
    </recommendedName>
</protein>
<dbReference type="Gene3D" id="1.20.900.10">
    <property type="entry name" value="Dbl homology (DH) domain"/>
    <property type="match status" value="1"/>
</dbReference>
<accession>A0A4P9WQY0</accession>
<dbReference type="SUPFAM" id="SSF50729">
    <property type="entry name" value="PH domain-like"/>
    <property type="match status" value="1"/>
</dbReference>
<dbReference type="PANTHER" id="PTHR46006">
    <property type="entry name" value="RHO GUANINE NUCLEOTIDE EXCHANGE FACTOR AT 64C, ISOFORM A"/>
    <property type="match status" value="1"/>
</dbReference>
<dbReference type="Gene3D" id="1.10.167.10">
    <property type="entry name" value="Regulator of G-protein Signalling 4, domain 2"/>
    <property type="match status" value="1"/>
</dbReference>
<dbReference type="InterPro" id="IPR002219">
    <property type="entry name" value="PKC_DAG/PE"/>
</dbReference>
<dbReference type="InterPro" id="IPR000219">
    <property type="entry name" value="DH_dom"/>
</dbReference>
<feature type="domain" description="DH" evidence="5">
    <location>
        <begin position="540"/>
        <end position="725"/>
    </location>
</feature>
<dbReference type="OrthoDB" id="1716625at2759"/>
<keyword evidence="4" id="KW-0862">Zinc</keyword>
<reference evidence="8" key="1">
    <citation type="journal article" date="2018" name="Nat. Microbiol.">
        <title>Leveraging single-cell genomics to expand the fungal tree of life.</title>
        <authorList>
            <person name="Ahrendt S.R."/>
            <person name="Quandt C.A."/>
            <person name="Ciobanu D."/>
            <person name="Clum A."/>
            <person name="Salamov A."/>
            <person name="Andreopoulos B."/>
            <person name="Cheng J.F."/>
            <person name="Woyke T."/>
            <person name="Pelin A."/>
            <person name="Henrissat B."/>
            <person name="Reynolds N.K."/>
            <person name="Benny G.L."/>
            <person name="Smith M.E."/>
            <person name="James T.Y."/>
            <person name="Grigoriev I.V."/>
        </authorList>
    </citation>
    <scope>NUCLEOTIDE SEQUENCE [LARGE SCALE GENOMIC DNA]</scope>
</reference>
<dbReference type="PROSITE" id="PS50081">
    <property type="entry name" value="ZF_DAG_PE_2"/>
    <property type="match status" value="1"/>
</dbReference>
<dbReference type="InterPro" id="IPR035899">
    <property type="entry name" value="DBL_dom_sf"/>
</dbReference>
<dbReference type="GO" id="GO:0005737">
    <property type="term" value="C:cytoplasm"/>
    <property type="evidence" value="ECO:0007669"/>
    <property type="project" value="UniProtKB-SubCell"/>
</dbReference>
<feature type="domain" description="Phorbol-ester/DAG-type" evidence="6">
    <location>
        <begin position="219"/>
        <end position="274"/>
    </location>
</feature>
<dbReference type="Gene3D" id="1.10.287.160">
    <property type="entry name" value="HR1 repeat"/>
    <property type="match status" value="1"/>
</dbReference>
<dbReference type="InterPro" id="IPR046349">
    <property type="entry name" value="C1-like_sf"/>
</dbReference>
<keyword evidence="8" id="KW-1185">Reference proteome</keyword>
<dbReference type="CDD" id="cd00029">
    <property type="entry name" value="C1"/>
    <property type="match status" value="1"/>
</dbReference>
<dbReference type="EMBL" id="KZ994164">
    <property type="protein sequence ID" value="RKO93640.1"/>
    <property type="molecule type" value="Genomic_DNA"/>
</dbReference>
<evidence type="ECO:0000256" key="4">
    <source>
        <dbReference type="ARBA" id="ARBA00022833"/>
    </source>
</evidence>
<dbReference type="InterPro" id="IPR036305">
    <property type="entry name" value="RGS_sf"/>
</dbReference>
<dbReference type="Pfam" id="PF00130">
    <property type="entry name" value="C1_1"/>
    <property type="match status" value="1"/>
</dbReference>
<dbReference type="AlphaFoldDB" id="A0A4P9WQY0"/>
<dbReference type="Gene3D" id="2.30.29.30">
    <property type="entry name" value="Pleckstrin-homology domain (PH domain)/Phosphotyrosine-binding domain (PTB)"/>
    <property type="match status" value="1"/>
</dbReference>
<dbReference type="GO" id="GO:0046872">
    <property type="term" value="F:metal ion binding"/>
    <property type="evidence" value="ECO:0007669"/>
    <property type="project" value="UniProtKB-KW"/>
</dbReference>
<dbReference type="CDD" id="cd00160">
    <property type="entry name" value="RhoGEF"/>
    <property type="match status" value="1"/>
</dbReference>
<dbReference type="InterPro" id="IPR011993">
    <property type="entry name" value="PH-like_dom_sf"/>
</dbReference>
<dbReference type="SUPFAM" id="SSF48065">
    <property type="entry name" value="DBL homology domain (DH-domain)"/>
    <property type="match status" value="1"/>
</dbReference>
<keyword evidence="3" id="KW-0479">Metal-binding</keyword>
<dbReference type="Proteomes" id="UP000269721">
    <property type="component" value="Unassembled WGS sequence"/>
</dbReference>
<gene>
    <name evidence="7" type="ORF">BDK51DRAFT_13630</name>
</gene>
<dbReference type="PANTHER" id="PTHR46006:SF6">
    <property type="entry name" value="INTERSECTIN-2 ISOFORM X1"/>
    <property type="match status" value="1"/>
</dbReference>
<evidence type="ECO:0000256" key="3">
    <source>
        <dbReference type="ARBA" id="ARBA00022723"/>
    </source>
</evidence>
<evidence type="ECO:0000259" key="6">
    <source>
        <dbReference type="PROSITE" id="PS50081"/>
    </source>
</evidence>
<feature type="non-terminal residue" evidence="7">
    <location>
        <position position="1"/>
    </location>
</feature>
<name>A0A4P9WQY0_9FUNG</name>
<evidence type="ECO:0000256" key="1">
    <source>
        <dbReference type="ARBA" id="ARBA00004496"/>
    </source>
</evidence>
<dbReference type="SUPFAM" id="SSF57889">
    <property type="entry name" value="Cysteine-rich domain"/>
    <property type="match status" value="1"/>
</dbReference>
<evidence type="ECO:0000256" key="2">
    <source>
        <dbReference type="ARBA" id="ARBA00022490"/>
    </source>
</evidence>
<dbReference type="GO" id="GO:0035025">
    <property type="term" value="P:positive regulation of Rho protein signal transduction"/>
    <property type="evidence" value="ECO:0007669"/>
    <property type="project" value="TreeGrafter"/>
</dbReference>
<proteinExistence type="predicted"/>
<dbReference type="InterPro" id="IPR044926">
    <property type="entry name" value="RGS_subdomain_2"/>
</dbReference>